<feature type="region of interest" description="Disordered" evidence="1">
    <location>
        <begin position="20"/>
        <end position="39"/>
    </location>
</feature>
<feature type="compositionally biased region" description="Basic and acidic residues" evidence="1">
    <location>
        <begin position="20"/>
        <end position="32"/>
    </location>
</feature>
<proteinExistence type="predicted"/>
<dbReference type="PANTHER" id="PTHR14237">
    <property type="entry name" value="MOLYBDOPTERIN COFACTOR SULFURASE MOSC"/>
    <property type="match status" value="1"/>
</dbReference>
<evidence type="ECO:0000313" key="3">
    <source>
        <dbReference type="Proteomes" id="UP000634136"/>
    </source>
</evidence>
<dbReference type="AlphaFoldDB" id="A0A834TV55"/>
<keyword evidence="3" id="KW-1185">Reference proteome</keyword>
<sequence length="928" mass="104273">MHLSLWKPISHCAALIMDKKSRRKDESAEMRKSPSILRKLQENKLREALEEASEDGSLVKSQDMETESPANKDEGLGRSRSLARLHAQREFLRATALAAERTFESEDAIPTLQEAFNKFLTMYPKYQSSEKIDQLRSDEYSHLSPKVCLDYCGFGLFSFVQTIHYWESSTFSLSEITANLSNHALYGGAEKGTVEHDIKSRIMDYLNIPENEYGLVFTVSRGSAFKLLAESYPFHTNKKLLTMFDHESQSVAWMAQCAREKGAKVYSAWFKWPTLKLCSTDLRKQISNKKKRKKDCATGLFVFPVQSRVTGAKYSYQWMALAQQNNWHVLLDAGSLGPKDMDSLGLSLFRPDFIITSFYRVFGYDPTGFGCLLIKKSVMASLQNQSGSTGSGMVKITPEFPLYLSDSVDGLDKLGGIEDDEVTETDDKTAETRQGSQLPAFSGAFTSAQVRDVFETEMDQDSSERDGTSTIFEETESISVGEVMKSPVFSEDESSDNSYWIDLGQSPLGSDHGGHLNKQKIASPLPPFWFNGKKSQKRHSPKPTSRIYGSPMYDDKEVLSFDAAVLSVSQELDRVKEVPEEEHIAEMSHFSRNGNGSDHFYVNEIEEEPGTSKAVDVGDAALKGSRLNNSSFVAQHHSFENGCTSEISSEIKESAIRRETEGEFRLLDRREGNRYGGGRLFGLEENESNSKGRRVSFSMEDNRKEYLSHTLEPGDICATSLEDEEYTSDGEYGDGQDWGRREPDIICRHLDHVNMLGLNKTTLRLRFLVNWLVTSLLQLKLPGSNGEDKANLVHIYGPKIKYERGAAVAFNVRDRNRGLINPEIVQKLAEKEGISLGIGFLSHIRILDNSRHHRGALNLEDTTLCRPMENGRRDGKGGFVRLEVVTASLGFLTNFEDVYKVWAFVAKFLNPAFIREGSLPTVEEGSET</sequence>
<accession>A0A834TV55</accession>
<evidence type="ECO:0000313" key="2">
    <source>
        <dbReference type="EMBL" id="KAF7828773.1"/>
    </source>
</evidence>
<gene>
    <name evidence="2" type="ORF">G2W53_019937</name>
</gene>
<dbReference type="Gene3D" id="3.90.1150.10">
    <property type="entry name" value="Aspartate Aminotransferase, domain 1"/>
    <property type="match status" value="1"/>
</dbReference>
<evidence type="ECO:0000256" key="1">
    <source>
        <dbReference type="SAM" id="MobiDB-lite"/>
    </source>
</evidence>
<feature type="region of interest" description="Disordered" evidence="1">
    <location>
        <begin position="530"/>
        <end position="551"/>
    </location>
</feature>
<dbReference type="InterPro" id="IPR015424">
    <property type="entry name" value="PyrdxlP-dep_Trfase"/>
</dbReference>
<dbReference type="InterPro" id="IPR015422">
    <property type="entry name" value="PyrdxlP-dep_Trfase_small"/>
</dbReference>
<reference evidence="2" key="1">
    <citation type="submission" date="2020-09" db="EMBL/GenBank/DDBJ databases">
        <title>Genome-Enabled Discovery of Anthraquinone Biosynthesis in Senna tora.</title>
        <authorList>
            <person name="Kang S.-H."/>
            <person name="Pandey R.P."/>
            <person name="Lee C.-M."/>
            <person name="Sim J.-S."/>
            <person name="Jeong J.-T."/>
            <person name="Choi B.-S."/>
            <person name="Jung M."/>
            <person name="Ginzburg D."/>
            <person name="Zhao K."/>
            <person name="Won S.Y."/>
            <person name="Oh T.-J."/>
            <person name="Yu Y."/>
            <person name="Kim N.-H."/>
            <person name="Lee O.R."/>
            <person name="Lee T.-H."/>
            <person name="Bashyal P."/>
            <person name="Kim T.-S."/>
            <person name="Lee W.-H."/>
            <person name="Kawkins C."/>
            <person name="Kim C.-K."/>
            <person name="Kim J.S."/>
            <person name="Ahn B.O."/>
            <person name="Rhee S.Y."/>
            <person name="Sohng J.K."/>
        </authorList>
    </citation>
    <scope>NUCLEOTIDE SEQUENCE</scope>
    <source>
        <tissue evidence="2">Leaf</tissue>
    </source>
</reference>
<protein>
    <submittedName>
        <fullName evidence="2">Molybdenum cofactor sulfurase</fullName>
    </submittedName>
</protein>
<dbReference type="InterPro" id="IPR015421">
    <property type="entry name" value="PyrdxlP-dep_Trfase_major"/>
</dbReference>
<organism evidence="2 3">
    <name type="scientific">Senna tora</name>
    <dbReference type="NCBI Taxonomy" id="362788"/>
    <lineage>
        <taxon>Eukaryota</taxon>
        <taxon>Viridiplantae</taxon>
        <taxon>Streptophyta</taxon>
        <taxon>Embryophyta</taxon>
        <taxon>Tracheophyta</taxon>
        <taxon>Spermatophyta</taxon>
        <taxon>Magnoliopsida</taxon>
        <taxon>eudicotyledons</taxon>
        <taxon>Gunneridae</taxon>
        <taxon>Pentapetalae</taxon>
        <taxon>rosids</taxon>
        <taxon>fabids</taxon>
        <taxon>Fabales</taxon>
        <taxon>Fabaceae</taxon>
        <taxon>Caesalpinioideae</taxon>
        <taxon>Cassia clade</taxon>
        <taxon>Senna</taxon>
    </lineage>
</organism>
<dbReference type="Gene3D" id="3.40.640.10">
    <property type="entry name" value="Type I PLP-dependent aspartate aminotransferase-like (Major domain)"/>
    <property type="match status" value="1"/>
</dbReference>
<comment type="caution">
    <text evidence="2">The sequence shown here is derived from an EMBL/GenBank/DDBJ whole genome shotgun (WGS) entry which is preliminary data.</text>
</comment>
<feature type="region of interest" description="Disordered" evidence="1">
    <location>
        <begin position="48"/>
        <end position="78"/>
    </location>
</feature>
<name>A0A834TV55_9FABA</name>
<dbReference type="EMBL" id="JAAIUW010000006">
    <property type="protein sequence ID" value="KAF7828773.1"/>
    <property type="molecule type" value="Genomic_DNA"/>
</dbReference>
<dbReference type="SUPFAM" id="SSF53383">
    <property type="entry name" value="PLP-dependent transferases"/>
    <property type="match status" value="1"/>
</dbReference>
<dbReference type="PANTHER" id="PTHR14237:SF14">
    <property type="entry name" value="PYRIDOXAL PHOSPHATE (PLP)-DEPENDENT TRANSFERASES SUPERFAMILY PROTEIN"/>
    <property type="match status" value="1"/>
</dbReference>
<dbReference type="OrthoDB" id="10264306at2759"/>
<dbReference type="Proteomes" id="UP000634136">
    <property type="component" value="Unassembled WGS sequence"/>
</dbReference>